<dbReference type="AlphaFoldDB" id="A0A6J6BE33"/>
<accession>A0A6J6BE33</accession>
<sequence>MLVSAPIKAEKLGVIVGALSPYVTVGDEAVITRGAPST</sequence>
<name>A0A6J6BE33_9ZZZZ</name>
<organism evidence="1">
    <name type="scientific">freshwater metagenome</name>
    <dbReference type="NCBI Taxonomy" id="449393"/>
    <lineage>
        <taxon>unclassified sequences</taxon>
        <taxon>metagenomes</taxon>
        <taxon>ecological metagenomes</taxon>
    </lineage>
</organism>
<proteinExistence type="predicted"/>
<evidence type="ECO:0000313" key="1">
    <source>
        <dbReference type="EMBL" id="CAB4536944.1"/>
    </source>
</evidence>
<dbReference type="EMBL" id="CAEZSM010000021">
    <property type="protein sequence ID" value="CAB4536944.1"/>
    <property type="molecule type" value="Genomic_DNA"/>
</dbReference>
<gene>
    <name evidence="1" type="ORF">UFOPK1438_00270</name>
</gene>
<protein>
    <submittedName>
        <fullName evidence="1">Unannotated protein</fullName>
    </submittedName>
</protein>
<reference evidence="1" key="1">
    <citation type="submission" date="2020-05" db="EMBL/GenBank/DDBJ databases">
        <authorList>
            <person name="Chiriac C."/>
            <person name="Salcher M."/>
            <person name="Ghai R."/>
            <person name="Kavagutti S V."/>
        </authorList>
    </citation>
    <scope>NUCLEOTIDE SEQUENCE</scope>
</reference>